<protein>
    <submittedName>
        <fullName evidence="8">Cytochrome c biogenesis protein</fullName>
    </submittedName>
</protein>
<evidence type="ECO:0000256" key="4">
    <source>
        <dbReference type="ARBA" id="ARBA00022989"/>
    </source>
</evidence>
<dbReference type="AlphaFoldDB" id="A0A4R2LHN3"/>
<dbReference type="Pfam" id="PF05140">
    <property type="entry name" value="ResB"/>
    <property type="match status" value="1"/>
</dbReference>
<sequence length="684" mass="75720">MTAPLPTPDAPSPDRPRRPRRTFGSLLLELLGSMNLAITLLVVVAVASVVGTVLKQNEPYTNYVIKFGPFWFEVFRLLGLDDVYGAPWFLAILAFLLASTSVCIYRNAPGMLREMGHFRTEVQLKSLRAFHNRAQWALPGGERERVLATLLAALRAQGYRTRVVEQADHTLVAAMKGAVNRLGYLFTHLAVVVICLGALFDGNLFLKLKEWSGDVRLETRDLPARDYGPASRLVPGATPSFRGSVMLPEGSVANFVFVRLRDGAFVQELPFAVELKAFRVEHYATGQPKNFESDVLIHDRQHLAEPMAATIRVNHPLVYRGYAIYQSDFGDGGSLLKLKAWPLAGQRAEPPALEGRVGEKLALQTPQGPRTLEIDDFRLFNILPVPESEQGDTPEKKVRNFGPSFTFRLRDAAGQALEYQNFMAPMRLGGRDYFLTGVRGSPAEDFRYLHIPADAALSPARFLRFVNLLQQSQRRDALLDERSAAGAEPVPAEIREVRRRLVALFAEGGVDAVIGRARSVVPAERLEEATRLYLDILRSSLGELYLAVLAEEGVKVDQGIGPTEERFFNDALNALAVLPAYGAPFYLQLTGFEQVQASGLQITKSSGQNVVYFGFALLIAGVFLMFYSSHRRLWSRVAPTPDGLLDVLVAGTGNRHQGEFEREFDTLRAGLARHFGPASGPHDH</sequence>
<comment type="caution">
    <text evidence="8">The sequence shown here is derived from an EMBL/GenBank/DDBJ whole genome shotgun (WGS) entry which is preliminary data.</text>
</comment>
<evidence type="ECO:0000256" key="1">
    <source>
        <dbReference type="ARBA" id="ARBA00004141"/>
    </source>
</evidence>
<dbReference type="RefSeq" id="WP_132539068.1">
    <property type="nucleotide sequence ID" value="NZ_SLWY01000004.1"/>
</dbReference>
<dbReference type="EMBL" id="SLWY01000004">
    <property type="protein sequence ID" value="TCO82631.1"/>
    <property type="molecule type" value="Genomic_DNA"/>
</dbReference>
<feature type="transmembrane region" description="Helical" evidence="6">
    <location>
        <begin position="86"/>
        <end position="105"/>
    </location>
</feature>
<dbReference type="GO" id="GO:0016020">
    <property type="term" value="C:membrane"/>
    <property type="evidence" value="ECO:0007669"/>
    <property type="project" value="UniProtKB-SubCell"/>
</dbReference>
<feature type="domain" description="ResB-like" evidence="7">
    <location>
        <begin position="34"/>
        <end position="665"/>
    </location>
</feature>
<dbReference type="InterPro" id="IPR007816">
    <property type="entry name" value="ResB-like_domain"/>
</dbReference>
<keyword evidence="9" id="KW-1185">Reference proteome</keyword>
<keyword evidence="2 6" id="KW-0812">Transmembrane</keyword>
<evidence type="ECO:0000313" key="8">
    <source>
        <dbReference type="EMBL" id="TCO82631.1"/>
    </source>
</evidence>
<accession>A0A4R2LHN3</accession>
<dbReference type="PANTHER" id="PTHR31566">
    <property type="entry name" value="CYTOCHROME C BIOGENESIS PROTEIN CCS1, CHLOROPLASTIC"/>
    <property type="match status" value="1"/>
</dbReference>
<organism evidence="8 9">
    <name type="scientific">Plasticicumulans lactativorans</name>
    <dbReference type="NCBI Taxonomy" id="1133106"/>
    <lineage>
        <taxon>Bacteria</taxon>
        <taxon>Pseudomonadati</taxon>
        <taxon>Pseudomonadota</taxon>
        <taxon>Gammaproteobacteria</taxon>
        <taxon>Candidatus Competibacteraceae</taxon>
        <taxon>Plasticicumulans</taxon>
    </lineage>
</organism>
<dbReference type="InterPro" id="IPR023494">
    <property type="entry name" value="Cyt_c_bgen_Ccs1/CcsB/ResB"/>
</dbReference>
<keyword evidence="5 6" id="KW-0472">Membrane</keyword>
<evidence type="ECO:0000256" key="5">
    <source>
        <dbReference type="ARBA" id="ARBA00023136"/>
    </source>
</evidence>
<dbReference type="OrthoDB" id="9770923at2"/>
<keyword evidence="3" id="KW-0201">Cytochrome c-type biogenesis</keyword>
<evidence type="ECO:0000256" key="6">
    <source>
        <dbReference type="SAM" id="Phobius"/>
    </source>
</evidence>
<feature type="transmembrane region" description="Helical" evidence="6">
    <location>
        <begin position="26"/>
        <end position="50"/>
    </location>
</feature>
<name>A0A4R2LHN3_9GAMM</name>
<feature type="transmembrane region" description="Helical" evidence="6">
    <location>
        <begin position="182"/>
        <end position="200"/>
    </location>
</feature>
<comment type="subcellular location">
    <subcellularLocation>
        <location evidence="1">Membrane</location>
        <topology evidence="1">Multi-pass membrane protein</topology>
    </subcellularLocation>
</comment>
<keyword evidence="4 6" id="KW-1133">Transmembrane helix</keyword>
<proteinExistence type="predicted"/>
<evidence type="ECO:0000259" key="7">
    <source>
        <dbReference type="Pfam" id="PF05140"/>
    </source>
</evidence>
<reference evidence="8 9" key="1">
    <citation type="submission" date="2019-03" db="EMBL/GenBank/DDBJ databases">
        <title>Genomic Encyclopedia of Type Strains, Phase IV (KMG-IV): sequencing the most valuable type-strain genomes for metagenomic binning, comparative biology and taxonomic classification.</title>
        <authorList>
            <person name="Goeker M."/>
        </authorList>
    </citation>
    <scope>NUCLEOTIDE SEQUENCE [LARGE SCALE GENOMIC DNA]</scope>
    <source>
        <strain evidence="8 9">DSM 25287</strain>
    </source>
</reference>
<evidence type="ECO:0000313" key="9">
    <source>
        <dbReference type="Proteomes" id="UP000295765"/>
    </source>
</evidence>
<feature type="transmembrane region" description="Helical" evidence="6">
    <location>
        <begin position="610"/>
        <end position="627"/>
    </location>
</feature>
<evidence type="ECO:0000256" key="3">
    <source>
        <dbReference type="ARBA" id="ARBA00022748"/>
    </source>
</evidence>
<dbReference type="Proteomes" id="UP000295765">
    <property type="component" value="Unassembled WGS sequence"/>
</dbReference>
<dbReference type="GO" id="GO:0017004">
    <property type="term" value="P:cytochrome complex assembly"/>
    <property type="evidence" value="ECO:0007669"/>
    <property type="project" value="UniProtKB-KW"/>
</dbReference>
<gene>
    <name evidence="8" type="ORF">EV699_10423</name>
</gene>
<evidence type="ECO:0000256" key="2">
    <source>
        <dbReference type="ARBA" id="ARBA00022692"/>
    </source>
</evidence>
<dbReference type="PANTHER" id="PTHR31566:SF0">
    <property type="entry name" value="CYTOCHROME C BIOGENESIS PROTEIN CCS1, CHLOROPLASTIC"/>
    <property type="match status" value="1"/>
</dbReference>